<proteinExistence type="predicted"/>
<dbReference type="HOGENOM" id="CLU_175544_0_0_10"/>
<dbReference type="STRING" id="927665.HMPREF1535_02604"/>
<dbReference type="PATRIC" id="fig|927665.4.peg.2679"/>
<accession>A0A0F5JAD2</accession>
<dbReference type="AlphaFoldDB" id="A0A0F5JAD2"/>
<sequence>MALFSFYNVRKPRQFNHKPIYWDPHKEAMEERVRKMKREMGMEESLEDYKPQIKGTFIEGTSHLKKSLDRGDDARSRKYKSAKLIVGIAVLGALLWFLFWS</sequence>
<evidence type="ECO:0000313" key="2">
    <source>
        <dbReference type="EMBL" id="KKB54851.1"/>
    </source>
</evidence>
<dbReference type="Proteomes" id="UP000033047">
    <property type="component" value="Unassembled WGS sequence"/>
</dbReference>
<keyword evidence="1" id="KW-0472">Membrane</keyword>
<keyword evidence="1" id="KW-1133">Transmembrane helix</keyword>
<evidence type="ECO:0000256" key="1">
    <source>
        <dbReference type="SAM" id="Phobius"/>
    </source>
</evidence>
<reference evidence="2 3" key="1">
    <citation type="submission" date="2013-04" db="EMBL/GenBank/DDBJ databases">
        <title>The Genome Sequence of Parabacteroides goldsteinii DSM 19448.</title>
        <authorList>
            <consortium name="The Broad Institute Genomics Platform"/>
            <person name="Earl A."/>
            <person name="Ward D."/>
            <person name="Feldgarden M."/>
            <person name="Gevers D."/>
            <person name="Martens E."/>
            <person name="Sakamoto M."/>
            <person name="Benno Y."/>
            <person name="Song Y."/>
            <person name="Liu C."/>
            <person name="Lee J."/>
            <person name="Bolanos M."/>
            <person name="Vaisanen M.L."/>
            <person name="Finegold S.M."/>
            <person name="Walker B."/>
            <person name="Young S."/>
            <person name="Zeng Q."/>
            <person name="Gargeya S."/>
            <person name="Fitzgerald M."/>
            <person name="Haas B."/>
            <person name="Abouelleil A."/>
            <person name="Allen A.W."/>
            <person name="Alvarado L."/>
            <person name="Arachchi H.M."/>
            <person name="Berlin A.M."/>
            <person name="Chapman S.B."/>
            <person name="Gainer-Dewar J."/>
            <person name="Goldberg J."/>
            <person name="Griggs A."/>
            <person name="Gujja S."/>
            <person name="Hansen M."/>
            <person name="Howarth C."/>
            <person name="Imamovic A."/>
            <person name="Ireland A."/>
            <person name="Larimer J."/>
            <person name="McCowan C."/>
            <person name="Murphy C."/>
            <person name="Pearson M."/>
            <person name="Poon T.W."/>
            <person name="Priest M."/>
            <person name="Roberts A."/>
            <person name="Saif S."/>
            <person name="Shea T."/>
            <person name="Sisk P."/>
            <person name="Sykes S."/>
            <person name="Wortman J."/>
            <person name="Nusbaum C."/>
            <person name="Birren B."/>
        </authorList>
    </citation>
    <scope>NUCLEOTIDE SEQUENCE [LARGE SCALE GENOMIC DNA]</scope>
    <source>
        <strain evidence="2 3">DSM 19448</strain>
    </source>
</reference>
<gene>
    <name evidence="2" type="ORF">HMPREF1535_02604</name>
</gene>
<dbReference type="RefSeq" id="WP_010800559.1">
    <property type="nucleotide sequence ID" value="NZ_KQ033912.1"/>
</dbReference>
<evidence type="ECO:0000313" key="3">
    <source>
        <dbReference type="Proteomes" id="UP000033047"/>
    </source>
</evidence>
<name>A0A0F5JAD2_9BACT</name>
<feature type="transmembrane region" description="Helical" evidence="1">
    <location>
        <begin position="84"/>
        <end position="100"/>
    </location>
</feature>
<organism evidence="2 3">
    <name type="scientific">Parabacteroides goldsteinii DSM 19448 = WAL 12034</name>
    <dbReference type="NCBI Taxonomy" id="927665"/>
    <lineage>
        <taxon>Bacteria</taxon>
        <taxon>Pseudomonadati</taxon>
        <taxon>Bacteroidota</taxon>
        <taxon>Bacteroidia</taxon>
        <taxon>Bacteroidales</taxon>
        <taxon>Tannerellaceae</taxon>
        <taxon>Parabacteroides</taxon>
    </lineage>
</organism>
<protein>
    <submittedName>
        <fullName evidence="2">Uncharacterized protein</fullName>
    </submittedName>
</protein>
<keyword evidence="1" id="KW-0812">Transmembrane</keyword>
<dbReference type="EMBL" id="AQHV01000012">
    <property type="protein sequence ID" value="KKB54851.1"/>
    <property type="molecule type" value="Genomic_DNA"/>
</dbReference>
<comment type="caution">
    <text evidence="2">The sequence shown here is derived from an EMBL/GenBank/DDBJ whole genome shotgun (WGS) entry which is preliminary data.</text>
</comment>